<feature type="non-terminal residue" evidence="2">
    <location>
        <position position="84"/>
    </location>
</feature>
<name>A0A816H3L7_9BILA</name>
<evidence type="ECO:0000313" key="4">
    <source>
        <dbReference type="Proteomes" id="UP000663829"/>
    </source>
</evidence>
<gene>
    <name evidence="2" type="ORF">GPM918_LOCUS46646</name>
    <name evidence="3" type="ORF">SRO942_LOCUS51244</name>
</gene>
<evidence type="ECO:0000256" key="1">
    <source>
        <dbReference type="SAM" id="MobiDB-lite"/>
    </source>
</evidence>
<organism evidence="2 4">
    <name type="scientific">Didymodactylos carnosus</name>
    <dbReference type="NCBI Taxonomy" id="1234261"/>
    <lineage>
        <taxon>Eukaryota</taxon>
        <taxon>Metazoa</taxon>
        <taxon>Spiralia</taxon>
        <taxon>Gnathifera</taxon>
        <taxon>Rotifera</taxon>
        <taxon>Eurotatoria</taxon>
        <taxon>Bdelloidea</taxon>
        <taxon>Philodinida</taxon>
        <taxon>Philodinidae</taxon>
        <taxon>Didymodactylos</taxon>
    </lineage>
</organism>
<evidence type="ECO:0000313" key="3">
    <source>
        <dbReference type="EMBL" id="CAF4690841.1"/>
    </source>
</evidence>
<evidence type="ECO:0000313" key="2">
    <source>
        <dbReference type="EMBL" id="CAF1682679.1"/>
    </source>
</evidence>
<dbReference type="EMBL" id="CAJOBC010158075">
    <property type="protein sequence ID" value="CAF4690841.1"/>
    <property type="molecule type" value="Genomic_DNA"/>
</dbReference>
<accession>A0A816H3L7</accession>
<dbReference type="AlphaFoldDB" id="A0A816H3L7"/>
<proteinExistence type="predicted"/>
<protein>
    <submittedName>
        <fullName evidence="2">Uncharacterized protein</fullName>
    </submittedName>
</protein>
<dbReference type="Proteomes" id="UP000663829">
    <property type="component" value="Unassembled WGS sequence"/>
</dbReference>
<sequence length="84" mass="9288">MNQQWTPQQQQQQQQQTPRTYQIQTGKPSNITGIMQTSLMNNNNNTNNMLRVVNGSLINQASGNGSIVLHTPQQIVHSQSVGSA</sequence>
<dbReference type="EMBL" id="CAJNOQ010067899">
    <property type="protein sequence ID" value="CAF1682679.1"/>
    <property type="molecule type" value="Genomic_DNA"/>
</dbReference>
<feature type="compositionally biased region" description="Low complexity" evidence="1">
    <location>
        <begin position="1"/>
        <end position="25"/>
    </location>
</feature>
<feature type="region of interest" description="Disordered" evidence="1">
    <location>
        <begin position="1"/>
        <end position="27"/>
    </location>
</feature>
<comment type="caution">
    <text evidence="2">The sequence shown here is derived from an EMBL/GenBank/DDBJ whole genome shotgun (WGS) entry which is preliminary data.</text>
</comment>
<reference evidence="2" key="1">
    <citation type="submission" date="2021-02" db="EMBL/GenBank/DDBJ databases">
        <authorList>
            <person name="Nowell W R."/>
        </authorList>
    </citation>
    <scope>NUCLEOTIDE SEQUENCE</scope>
</reference>
<keyword evidence="4" id="KW-1185">Reference proteome</keyword>
<dbReference type="Proteomes" id="UP000681722">
    <property type="component" value="Unassembled WGS sequence"/>
</dbReference>